<keyword evidence="5" id="KW-1185">Reference proteome</keyword>
<evidence type="ECO:0000256" key="3">
    <source>
        <dbReference type="SAM" id="SignalP"/>
    </source>
</evidence>
<dbReference type="STRING" id="112248.SAMN05444392_101257"/>
<organism evidence="4 5">
    <name type="scientific">Seinonella peptonophila</name>
    <dbReference type="NCBI Taxonomy" id="112248"/>
    <lineage>
        <taxon>Bacteria</taxon>
        <taxon>Bacillati</taxon>
        <taxon>Bacillota</taxon>
        <taxon>Bacilli</taxon>
        <taxon>Bacillales</taxon>
        <taxon>Thermoactinomycetaceae</taxon>
        <taxon>Seinonella</taxon>
    </lineage>
</organism>
<evidence type="ECO:0000256" key="1">
    <source>
        <dbReference type="SAM" id="MobiDB-lite"/>
    </source>
</evidence>
<proteinExistence type="predicted"/>
<dbReference type="GO" id="GO:0033234">
    <property type="term" value="P:negative regulation of protein sumoylation"/>
    <property type="evidence" value="ECO:0007669"/>
    <property type="project" value="InterPro"/>
</dbReference>
<feature type="compositionally biased region" description="Basic and acidic residues" evidence="1">
    <location>
        <begin position="230"/>
        <end position="250"/>
    </location>
</feature>
<dbReference type="InterPro" id="IPR043375">
    <property type="entry name" value="FSCB"/>
</dbReference>
<keyword evidence="3" id="KW-0732">Signal</keyword>
<dbReference type="EMBL" id="FQVL01000001">
    <property type="protein sequence ID" value="SHE38249.1"/>
    <property type="molecule type" value="Genomic_DNA"/>
</dbReference>
<keyword evidence="2" id="KW-0472">Membrane</keyword>
<sequence>MKKISLTLLLFAFIFMLNLNSTFATEIIKQDLGKTDIKINKLPIEVEKTVPPKEEKPKEEKPKEEMPKEEKPKEEKPKEEMPKEEKPKEEKPKEEMPKEEKPKEEKPKEEKPCAIPKEADYHHLSINLHQKTAGKLTINAKLKASSATGTWYLAVGPEDRPAPIIEKKFHNINGTTFTYILNLDKLPDGDNTIFIGFEGTIDGKKCSYGVGYDSFVLEPDHTTKPNKPNNPDKPEKNTPSKGKADLDKLKGGKMPKTATSYPSTLLIGFAFILLSAATLWIRRRNVS</sequence>
<dbReference type="PANTHER" id="PTHR36135:SF1">
    <property type="entry name" value="FIBROUS SHEATH CABYR-BINDING PROTEIN"/>
    <property type="match status" value="1"/>
</dbReference>
<feature type="transmembrane region" description="Helical" evidence="2">
    <location>
        <begin position="261"/>
        <end position="281"/>
    </location>
</feature>
<evidence type="ECO:0000313" key="4">
    <source>
        <dbReference type="EMBL" id="SHE38249.1"/>
    </source>
</evidence>
<dbReference type="PANTHER" id="PTHR36135">
    <property type="entry name" value="FIBROUS SHEATH CABYR-BINDING PROTEIN"/>
    <property type="match status" value="1"/>
</dbReference>
<feature type="region of interest" description="Disordered" evidence="1">
    <location>
        <begin position="47"/>
        <end position="112"/>
    </location>
</feature>
<evidence type="ECO:0000256" key="2">
    <source>
        <dbReference type="SAM" id="Phobius"/>
    </source>
</evidence>
<keyword evidence="2" id="KW-1133">Transmembrane helix</keyword>
<name>A0A1M4T1D7_9BACL</name>
<dbReference type="GO" id="GO:0005509">
    <property type="term" value="F:calcium ion binding"/>
    <property type="evidence" value="ECO:0007669"/>
    <property type="project" value="InterPro"/>
</dbReference>
<evidence type="ECO:0000313" key="5">
    <source>
        <dbReference type="Proteomes" id="UP000184476"/>
    </source>
</evidence>
<gene>
    <name evidence="4" type="ORF">SAMN05444392_101257</name>
</gene>
<feature type="chain" id="PRO_5012635141" description="LPXTG-motif cell wall anchor domain-containing protein" evidence="3">
    <location>
        <begin position="25"/>
        <end position="287"/>
    </location>
</feature>
<reference evidence="4 5" key="1">
    <citation type="submission" date="2016-11" db="EMBL/GenBank/DDBJ databases">
        <authorList>
            <person name="Jaros S."/>
            <person name="Januszkiewicz K."/>
            <person name="Wedrychowicz H."/>
        </authorList>
    </citation>
    <scope>NUCLEOTIDE SEQUENCE [LARGE SCALE GENOMIC DNA]</scope>
    <source>
        <strain evidence="4 5">DSM 44666</strain>
    </source>
</reference>
<dbReference type="Proteomes" id="UP000184476">
    <property type="component" value="Unassembled WGS sequence"/>
</dbReference>
<dbReference type="AlphaFoldDB" id="A0A1M4T1D7"/>
<feature type="signal peptide" evidence="3">
    <location>
        <begin position="1"/>
        <end position="24"/>
    </location>
</feature>
<dbReference type="RefSeq" id="WP_245815486.1">
    <property type="nucleotide sequence ID" value="NZ_FQVL01000001.1"/>
</dbReference>
<protein>
    <recommendedName>
        <fullName evidence="6">LPXTG-motif cell wall anchor domain-containing protein</fullName>
    </recommendedName>
</protein>
<evidence type="ECO:0008006" key="6">
    <source>
        <dbReference type="Google" id="ProtNLM"/>
    </source>
</evidence>
<accession>A0A1M4T1D7</accession>
<keyword evidence="2" id="KW-0812">Transmembrane</keyword>
<feature type="region of interest" description="Disordered" evidence="1">
    <location>
        <begin position="219"/>
        <end position="255"/>
    </location>
</feature>